<dbReference type="EMBL" id="GBXM01076250">
    <property type="protein sequence ID" value="JAH32327.1"/>
    <property type="molecule type" value="Transcribed_RNA"/>
</dbReference>
<reference evidence="1" key="1">
    <citation type="submission" date="2014-11" db="EMBL/GenBank/DDBJ databases">
        <authorList>
            <person name="Amaro Gonzalez C."/>
        </authorList>
    </citation>
    <scope>NUCLEOTIDE SEQUENCE</scope>
</reference>
<accession>A0A0E9RTZ8</accession>
<protein>
    <submittedName>
        <fullName evidence="1">Uncharacterized protein</fullName>
    </submittedName>
</protein>
<sequence>MLSVKSTPTEYKSHTYILRLS</sequence>
<organism evidence="1">
    <name type="scientific">Anguilla anguilla</name>
    <name type="common">European freshwater eel</name>
    <name type="synonym">Muraena anguilla</name>
    <dbReference type="NCBI Taxonomy" id="7936"/>
    <lineage>
        <taxon>Eukaryota</taxon>
        <taxon>Metazoa</taxon>
        <taxon>Chordata</taxon>
        <taxon>Craniata</taxon>
        <taxon>Vertebrata</taxon>
        <taxon>Euteleostomi</taxon>
        <taxon>Actinopterygii</taxon>
        <taxon>Neopterygii</taxon>
        <taxon>Teleostei</taxon>
        <taxon>Anguilliformes</taxon>
        <taxon>Anguillidae</taxon>
        <taxon>Anguilla</taxon>
    </lineage>
</organism>
<dbReference type="AlphaFoldDB" id="A0A0E9RTZ8"/>
<evidence type="ECO:0000313" key="1">
    <source>
        <dbReference type="EMBL" id="JAH32327.1"/>
    </source>
</evidence>
<name>A0A0E9RTZ8_ANGAN</name>
<proteinExistence type="predicted"/>
<reference evidence="1" key="2">
    <citation type="journal article" date="2015" name="Fish Shellfish Immunol.">
        <title>Early steps in the European eel (Anguilla anguilla)-Vibrio vulnificus interaction in the gills: Role of the RtxA13 toxin.</title>
        <authorList>
            <person name="Callol A."/>
            <person name="Pajuelo D."/>
            <person name="Ebbesson L."/>
            <person name="Teles M."/>
            <person name="MacKenzie S."/>
            <person name="Amaro C."/>
        </authorList>
    </citation>
    <scope>NUCLEOTIDE SEQUENCE</scope>
</reference>